<proteinExistence type="predicted"/>
<keyword evidence="2" id="KW-1185">Reference proteome</keyword>
<accession>A0A167SQR3</accession>
<dbReference type="Proteomes" id="UP000076532">
    <property type="component" value="Unassembled WGS sequence"/>
</dbReference>
<sequence>MPRVHKKKLNTDAPDANTTRHCEICDLAVNVGTGGDQNFASHESSKAHQKQVNAAVLKTQEPEEPLKKKLRPTKMLDFFRKKSLSPTATSRLPVPPPLSNSLLPAGSTSPALYSVYLPLPHVDDGGDTPVIINKPVLDATAEAMLRQLWLLTSRLPTTVPIGTSEDKFACFHGDPCEGLRPGEDAWETLVHPALVLIGYNKQSPLIAQDIRRGKWGMDGFCQWIEVCVRELKVSASLLEMKLDRLCDAMRLLGAYDDSDAPITTTPTPPFYEVQARVALSPKPCTPPVILCHGSRLDIGDRSPWMSYPFGIHVNLTLPWKVNASEDDLFLVSPQCTGDLPDGADSCRKCAALQTHSVVKGILDRLDAGPHENITWNYLTI</sequence>
<protein>
    <recommendedName>
        <fullName evidence="3">U1-type domain-containing protein</fullName>
    </recommendedName>
</protein>
<dbReference type="EMBL" id="KV418922">
    <property type="protein sequence ID" value="KZP02148.1"/>
    <property type="molecule type" value="Genomic_DNA"/>
</dbReference>
<evidence type="ECO:0000313" key="2">
    <source>
        <dbReference type="Proteomes" id="UP000076532"/>
    </source>
</evidence>
<feature type="non-terminal residue" evidence="1">
    <location>
        <position position="380"/>
    </location>
</feature>
<dbReference type="AlphaFoldDB" id="A0A167SQR3"/>
<evidence type="ECO:0008006" key="3">
    <source>
        <dbReference type="Google" id="ProtNLM"/>
    </source>
</evidence>
<dbReference type="OrthoDB" id="3053548at2759"/>
<gene>
    <name evidence="1" type="ORF">FIBSPDRAFT_906114</name>
</gene>
<organism evidence="1 2">
    <name type="scientific">Athelia psychrophila</name>
    <dbReference type="NCBI Taxonomy" id="1759441"/>
    <lineage>
        <taxon>Eukaryota</taxon>
        <taxon>Fungi</taxon>
        <taxon>Dikarya</taxon>
        <taxon>Basidiomycota</taxon>
        <taxon>Agaricomycotina</taxon>
        <taxon>Agaricomycetes</taxon>
        <taxon>Agaricomycetidae</taxon>
        <taxon>Atheliales</taxon>
        <taxon>Atheliaceae</taxon>
        <taxon>Athelia</taxon>
    </lineage>
</organism>
<evidence type="ECO:0000313" key="1">
    <source>
        <dbReference type="EMBL" id="KZP02148.1"/>
    </source>
</evidence>
<reference evidence="1 2" key="1">
    <citation type="journal article" date="2016" name="Mol. Biol. Evol.">
        <title>Comparative Genomics of Early-Diverging Mushroom-Forming Fungi Provides Insights into the Origins of Lignocellulose Decay Capabilities.</title>
        <authorList>
            <person name="Nagy L.G."/>
            <person name="Riley R."/>
            <person name="Tritt A."/>
            <person name="Adam C."/>
            <person name="Daum C."/>
            <person name="Floudas D."/>
            <person name="Sun H."/>
            <person name="Yadav J.S."/>
            <person name="Pangilinan J."/>
            <person name="Larsson K.H."/>
            <person name="Matsuura K."/>
            <person name="Barry K."/>
            <person name="Labutti K."/>
            <person name="Kuo R."/>
            <person name="Ohm R.A."/>
            <person name="Bhattacharya S.S."/>
            <person name="Shirouzu T."/>
            <person name="Yoshinaga Y."/>
            <person name="Martin F.M."/>
            <person name="Grigoriev I.V."/>
            <person name="Hibbett D.S."/>
        </authorList>
    </citation>
    <scope>NUCLEOTIDE SEQUENCE [LARGE SCALE GENOMIC DNA]</scope>
    <source>
        <strain evidence="1 2">CBS 109695</strain>
    </source>
</reference>
<name>A0A167SQR3_9AGAM</name>